<dbReference type="PRINTS" id="PR00009">
    <property type="entry name" value="EGFTGF"/>
</dbReference>
<feature type="transmembrane region" description="Helical" evidence="13">
    <location>
        <begin position="109"/>
        <end position="131"/>
    </location>
</feature>
<dbReference type="GO" id="GO:0005615">
    <property type="term" value="C:extracellular space"/>
    <property type="evidence" value="ECO:0007669"/>
    <property type="project" value="TreeGrafter"/>
</dbReference>
<dbReference type="InterPro" id="IPR000742">
    <property type="entry name" value="EGF"/>
</dbReference>
<dbReference type="GO" id="GO:0007173">
    <property type="term" value="P:epidermal growth factor receptor signaling pathway"/>
    <property type="evidence" value="ECO:0007669"/>
    <property type="project" value="TreeGrafter"/>
</dbReference>
<dbReference type="PROSITE" id="PS50026">
    <property type="entry name" value="EGF_3"/>
    <property type="match status" value="1"/>
</dbReference>
<dbReference type="GO" id="GO:0045840">
    <property type="term" value="P:positive regulation of mitotic nuclear division"/>
    <property type="evidence" value="ECO:0007669"/>
    <property type="project" value="TreeGrafter"/>
</dbReference>
<comment type="caution">
    <text evidence="16">The sequence shown here is derived from an EMBL/GenBank/DDBJ whole genome shotgun (WGS) entry which is preliminary data.</text>
</comment>
<feature type="disulfide bond" evidence="12">
    <location>
        <begin position="85"/>
        <end position="94"/>
    </location>
</feature>
<sequence length="151" mass="17191">MNCWRRISSSLVFLCFHILQTVWCETTVAPSCKPGENCTSVSIHATAKPNVTAMRIVKCAKEISKYCVNGQCLYLLDMDEHYCRCDGGYMGLRCTDSDIVRNTMNEQQLALTIFLTSMLLLALLLVVFFAYKWYALKKSSQSNQKYKEVST</sequence>
<keyword evidence="11" id="KW-0325">Glycoprotein</keyword>
<keyword evidence="5 13" id="KW-0812">Transmembrane</keyword>
<dbReference type="SUPFAM" id="SSF57196">
    <property type="entry name" value="EGF/Laminin"/>
    <property type="match status" value="1"/>
</dbReference>
<gene>
    <name evidence="16" type="ORF">GDO78_012067</name>
</gene>
<dbReference type="GO" id="GO:0005154">
    <property type="term" value="F:epidermal growth factor receptor binding"/>
    <property type="evidence" value="ECO:0007669"/>
    <property type="project" value="TreeGrafter"/>
</dbReference>
<keyword evidence="3" id="KW-0964">Secreted</keyword>
<dbReference type="PROSITE" id="PS01186">
    <property type="entry name" value="EGF_2"/>
    <property type="match status" value="1"/>
</dbReference>
<dbReference type="PANTHER" id="PTHR10740">
    <property type="entry name" value="TRANSFORMING GROWTH FACTOR ALPHA"/>
    <property type="match status" value="1"/>
</dbReference>
<dbReference type="EMBL" id="WNTK01000007">
    <property type="protein sequence ID" value="KAG9480394.1"/>
    <property type="molecule type" value="Genomic_DNA"/>
</dbReference>
<evidence type="ECO:0000256" key="4">
    <source>
        <dbReference type="ARBA" id="ARBA00022536"/>
    </source>
</evidence>
<dbReference type="Gene3D" id="2.10.25.10">
    <property type="entry name" value="Laminin"/>
    <property type="match status" value="1"/>
</dbReference>
<dbReference type="Proteomes" id="UP000770717">
    <property type="component" value="Unassembled WGS sequence"/>
</dbReference>
<dbReference type="PROSITE" id="PS00022">
    <property type="entry name" value="EGF_1"/>
    <property type="match status" value="1"/>
</dbReference>
<evidence type="ECO:0000256" key="10">
    <source>
        <dbReference type="ARBA" id="ARBA00023157"/>
    </source>
</evidence>
<feature type="domain" description="EGF-like" evidence="15">
    <location>
        <begin position="55"/>
        <end position="95"/>
    </location>
</feature>
<keyword evidence="4 12" id="KW-0245">EGF-like domain</keyword>
<evidence type="ECO:0000256" key="12">
    <source>
        <dbReference type="PROSITE-ProRule" id="PRU00076"/>
    </source>
</evidence>
<keyword evidence="10 12" id="KW-1015">Disulfide bond</keyword>
<protein>
    <recommendedName>
        <fullName evidence="15">EGF-like domain-containing protein</fullName>
    </recommendedName>
</protein>
<evidence type="ECO:0000256" key="2">
    <source>
        <dbReference type="ARBA" id="ARBA00004613"/>
    </source>
</evidence>
<comment type="caution">
    <text evidence="12">Lacks conserved residue(s) required for the propagation of feature annotation.</text>
</comment>
<organism evidence="16 17">
    <name type="scientific">Eleutherodactylus coqui</name>
    <name type="common">Puerto Rican coqui</name>
    <dbReference type="NCBI Taxonomy" id="57060"/>
    <lineage>
        <taxon>Eukaryota</taxon>
        <taxon>Metazoa</taxon>
        <taxon>Chordata</taxon>
        <taxon>Craniata</taxon>
        <taxon>Vertebrata</taxon>
        <taxon>Euteleostomi</taxon>
        <taxon>Amphibia</taxon>
        <taxon>Batrachia</taxon>
        <taxon>Anura</taxon>
        <taxon>Neobatrachia</taxon>
        <taxon>Hyloidea</taxon>
        <taxon>Eleutherodactylidae</taxon>
        <taxon>Eleutherodactylinae</taxon>
        <taxon>Eleutherodactylus</taxon>
        <taxon>Eleutherodactylus</taxon>
    </lineage>
</organism>
<evidence type="ECO:0000313" key="17">
    <source>
        <dbReference type="Proteomes" id="UP000770717"/>
    </source>
</evidence>
<evidence type="ECO:0000256" key="5">
    <source>
        <dbReference type="ARBA" id="ARBA00022692"/>
    </source>
</evidence>
<evidence type="ECO:0000256" key="13">
    <source>
        <dbReference type="SAM" id="Phobius"/>
    </source>
</evidence>
<evidence type="ECO:0000256" key="7">
    <source>
        <dbReference type="ARBA" id="ARBA00022989"/>
    </source>
</evidence>
<evidence type="ECO:0000259" key="15">
    <source>
        <dbReference type="PROSITE" id="PS50026"/>
    </source>
</evidence>
<evidence type="ECO:0000256" key="6">
    <source>
        <dbReference type="ARBA" id="ARBA00022729"/>
    </source>
</evidence>
<evidence type="ECO:0000256" key="11">
    <source>
        <dbReference type="ARBA" id="ARBA00023180"/>
    </source>
</evidence>
<accession>A0A8J6K9F2</accession>
<dbReference type="GO" id="GO:0008083">
    <property type="term" value="F:growth factor activity"/>
    <property type="evidence" value="ECO:0007669"/>
    <property type="project" value="UniProtKB-KW"/>
</dbReference>
<feature type="chain" id="PRO_5035322556" description="EGF-like domain-containing protein" evidence="14">
    <location>
        <begin position="25"/>
        <end position="151"/>
    </location>
</feature>
<dbReference type="AlphaFoldDB" id="A0A8J6K9F2"/>
<evidence type="ECO:0000256" key="9">
    <source>
        <dbReference type="ARBA" id="ARBA00023136"/>
    </source>
</evidence>
<dbReference type="GO" id="GO:0008284">
    <property type="term" value="P:positive regulation of cell population proliferation"/>
    <property type="evidence" value="ECO:0007669"/>
    <property type="project" value="TreeGrafter"/>
</dbReference>
<reference evidence="16" key="1">
    <citation type="thesis" date="2020" institute="ProQuest LLC" country="789 East Eisenhower Parkway, Ann Arbor, MI, USA">
        <title>Comparative Genomics and Chromosome Evolution.</title>
        <authorList>
            <person name="Mudd A.B."/>
        </authorList>
    </citation>
    <scope>NUCLEOTIDE SEQUENCE</scope>
    <source>
        <strain evidence="16">HN-11 Male</strain>
        <tissue evidence="16">Kidney and liver</tissue>
    </source>
</reference>
<dbReference type="GO" id="GO:0016020">
    <property type="term" value="C:membrane"/>
    <property type="evidence" value="ECO:0007669"/>
    <property type="project" value="UniProtKB-SubCell"/>
</dbReference>
<proteinExistence type="predicted"/>
<dbReference type="OrthoDB" id="6133584at2759"/>
<keyword evidence="7 13" id="KW-1133">Transmembrane helix</keyword>
<keyword evidence="6 14" id="KW-0732">Signal</keyword>
<evidence type="ECO:0000256" key="1">
    <source>
        <dbReference type="ARBA" id="ARBA00004479"/>
    </source>
</evidence>
<dbReference type="PANTHER" id="PTHR10740:SF11">
    <property type="entry name" value="PROEPIREGULIN"/>
    <property type="match status" value="1"/>
</dbReference>
<feature type="signal peptide" evidence="14">
    <location>
        <begin position="1"/>
        <end position="24"/>
    </location>
</feature>
<evidence type="ECO:0000313" key="16">
    <source>
        <dbReference type="EMBL" id="KAG9480394.1"/>
    </source>
</evidence>
<keyword evidence="8" id="KW-0339">Growth factor</keyword>
<comment type="subcellular location">
    <subcellularLocation>
        <location evidence="1">Membrane</location>
        <topology evidence="1">Single-pass type I membrane protein</topology>
    </subcellularLocation>
    <subcellularLocation>
        <location evidence="2">Secreted</location>
    </subcellularLocation>
</comment>
<evidence type="ECO:0000256" key="14">
    <source>
        <dbReference type="SAM" id="SignalP"/>
    </source>
</evidence>
<evidence type="ECO:0000256" key="3">
    <source>
        <dbReference type="ARBA" id="ARBA00022525"/>
    </source>
</evidence>
<evidence type="ECO:0000256" key="8">
    <source>
        <dbReference type="ARBA" id="ARBA00023030"/>
    </source>
</evidence>
<keyword evidence="9 13" id="KW-0472">Membrane</keyword>
<keyword evidence="17" id="KW-1185">Reference proteome</keyword>
<name>A0A8J6K9F2_ELECQ</name>